<dbReference type="Gene3D" id="6.10.140.2220">
    <property type="match status" value="1"/>
</dbReference>
<organism evidence="7 8">
    <name type="scientific">Triticum urartu</name>
    <name type="common">Red wild einkorn</name>
    <name type="synonym">Crithodium urartu</name>
    <dbReference type="NCBI Taxonomy" id="4572"/>
    <lineage>
        <taxon>Eukaryota</taxon>
        <taxon>Viridiplantae</taxon>
        <taxon>Streptophyta</taxon>
        <taxon>Embryophyta</taxon>
        <taxon>Tracheophyta</taxon>
        <taxon>Spermatophyta</taxon>
        <taxon>Magnoliopsida</taxon>
        <taxon>Liliopsida</taxon>
        <taxon>Poales</taxon>
        <taxon>Poaceae</taxon>
        <taxon>BOP clade</taxon>
        <taxon>Pooideae</taxon>
        <taxon>Triticodae</taxon>
        <taxon>Triticeae</taxon>
        <taxon>Triticinae</taxon>
        <taxon>Triticum</taxon>
    </lineage>
</organism>
<dbReference type="RefSeq" id="XP_048565751.1">
    <property type="nucleotide sequence ID" value="XM_048709794.1"/>
</dbReference>
<sequence length="383" mass="39919">MRTRSGSLYTCGGTGESAAPVAGQKRKRSPAAAGEASGVRRKRQATGPDYLDGIPDDLVLSIFSKLAASANSPSDLLSVHLTCKRLNGLGQQDMVFAKASPASLAVKAAAWSEPVQRFLKRCADAGNLEACYILGMIRFYCLGSRSGGAALLAKAAVGGHPAALYSLAVIQFNGSGGAKSDRDLRAGAALCARSAALGHVDALRELGHCLQDGYGVRRDPAEGRRLLVAANARELSLALAAAAASATYPFASLPIGAVAGGAGGVTSSPLLSDFGWSLPEAEPHTANQFMSDWWASRGVQACAKKTDAAATGGDGEGELRLCSHMRCGRKETRRHEFRRCSVCGAANYCSRACQALDWKRAHKAQCVPMDRWLVGGAAAAPQQ</sequence>
<protein>
    <recommendedName>
        <fullName evidence="6">MYND-type domain-containing protein</fullName>
    </recommendedName>
</protein>
<reference evidence="8" key="1">
    <citation type="journal article" date="2013" name="Nature">
        <title>Draft genome of the wheat A-genome progenitor Triticum urartu.</title>
        <authorList>
            <person name="Ling H.Q."/>
            <person name="Zhao S."/>
            <person name="Liu D."/>
            <person name="Wang J."/>
            <person name="Sun H."/>
            <person name="Zhang C."/>
            <person name="Fan H."/>
            <person name="Li D."/>
            <person name="Dong L."/>
            <person name="Tao Y."/>
            <person name="Gao C."/>
            <person name="Wu H."/>
            <person name="Li Y."/>
            <person name="Cui Y."/>
            <person name="Guo X."/>
            <person name="Zheng S."/>
            <person name="Wang B."/>
            <person name="Yu K."/>
            <person name="Liang Q."/>
            <person name="Yang W."/>
            <person name="Lou X."/>
            <person name="Chen J."/>
            <person name="Feng M."/>
            <person name="Jian J."/>
            <person name="Zhang X."/>
            <person name="Luo G."/>
            <person name="Jiang Y."/>
            <person name="Liu J."/>
            <person name="Wang Z."/>
            <person name="Sha Y."/>
            <person name="Zhang B."/>
            <person name="Wu H."/>
            <person name="Tang D."/>
            <person name="Shen Q."/>
            <person name="Xue P."/>
            <person name="Zou S."/>
            <person name="Wang X."/>
            <person name="Liu X."/>
            <person name="Wang F."/>
            <person name="Yang Y."/>
            <person name="An X."/>
            <person name="Dong Z."/>
            <person name="Zhang K."/>
            <person name="Zhang X."/>
            <person name="Luo M.C."/>
            <person name="Dvorak J."/>
            <person name="Tong Y."/>
            <person name="Wang J."/>
            <person name="Yang H."/>
            <person name="Li Z."/>
            <person name="Wang D."/>
            <person name="Zhang A."/>
            <person name="Wang J."/>
        </authorList>
    </citation>
    <scope>NUCLEOTIDE SEQUENCE</scope>
    <source>
        <strain evidence="8">cv. G1812</strain>
    </source>
</reference>
<dbReference type="InterPro" id="IPR036047">
    <property type="entry name" value="F-box-like_dom_sf"/>
</dbReference>
<dbReference type="PANTHER" id="PTHR46758">
    <property type="entry name" value="MYND DOMAIN-CONTAINING"/>
    <property type="match status" value="1"/>
</dbReference>
<gene>
    <name evidence="7" type="primary">LOC125545761</name>
</gene>
<evidence type="ECO:0000256" key="3">
    <source>
        <dbReference type="ARBA" id="ARBA00022833"/>
    </source>
</evidence>
<dbReference type="EnsemblPlants" id="TuG1812G0300004640.01.T01">
    <property type="protein sequence ID" value="TuG1812G0300004640.01.T01"/>
    <property type="gene ID" value="TuG1812G0300004640.01"/>
</dbReference>
<dbReference type="KEGG" id="tua:125545761"/>
<proteinExistence type="predicted"/>
<dbReference type="SUPFAM" id="SSF81901">
    <property type="entry name" value="HCP-like"/>
    <property type="match status" value="1"/>
</dbReference>
<evidence type="ECO:0000256" key="2">
    <source>
        <dbReference type="ARBA" id="ARBA00022771"/>
    </source>
</evidence>
<evidence type="ECO:0000259" key="6">
    <source>
        <dbReference type="PROSITE" id="PS50865"/>
    </source>
</evidence>
<dbReference type="Pfam" id="PF23310">
    <property type="entry name" value="TPR_27"/>
    <property type="match status" value="1"/>
</dbReference>
<feature type="domain" description="MYND-type" evidence="6">
    <location>
        <begin position="324"/>
        <end position="366"/>
    </location>
</feature>
<dbReference type="Gramene" id="TuG1812G0300004640.01.T01">
    <property type="protein sequence ID" value="TuG1812G0300004640.01.T01"/>
    <property type="gene ID" value="TuG1812G0300004640.01"/>
</dbReference>
<dbReference type="GeneID" id="125545761"/>
<evidence type="ECO:0000256" key="1">
    <source>
        <dbReference type="ARBA" id="ARBA00022723"/>
    </source>
</evidence>
<keyword evidence="3" id="KW-0862">Zinc</keyword>
<dbReference type="FunFam" id="6.10.140.2220:FF:000033">
    <property type="entry name" value="Predicted protein"/>
    <property type="match status" value="1"/>
</dbReference>
<dbReference type="Proteomes" id="UP000015106">
    <property type="component" value="Chromosome 3"/>
</dbReference>
<dbReference type="AlphaFoldDB" id="A0A8R7PYG1"/>
<dbReference type="InterPro" id="IPR057136">
    <property type="entry name" value="At2g35280_TPR_dom"/>
</dbReference>
<evidence type="ECO:0000313" key="8">
    <source>
        <dbReference type="Proteomes" id="UP000015106"/>
    </source>
</evidence>
<evidence type="ECO:0000313" key="7">
    <source>
        <dbReference type="EnsemblPlants" id="TuG1812G0300004640.01.T01"/>
    </source>
</evidence>
<dbReference type="InterPro" id="IPR002893">
    <property type="entry name" value="Znf_MYND"/>
</dbReference>
<dbReference type="Pfam" id="PF01753">
    <property type="entry name" value="zf-MYND"/>
    <property type="match status" value="1"/>
</dbReference>
<dbReference type="InterPro" id="IPR011990">
    <property type="entry name" value="TPR-like_helical_dom_sf"/>
</dbReference>
<dbReference type="InterPro" id="IPR044508">
    <property type="entry name" value="At5g50450/At1g67340-like"/>
</dbReference>
<evidence type="ECO:0000256" key="5">
    <source>
        <dbReference type="SAM" id="MobiDB-lite"/>
    </source>
</evidence>
<dbReference type="Gene3D" id="1.25.40.10">
    <property type="entry name" value="Tetratricopeptide repeat domain"/>
    <property type="match status" value="1"/>
</dbReference>
<dbReference type="PANTHER" id="PTHR46758:SF2">
    <property type="entry name" value="OJ1485_B09.11 PROTEIN"/>
    <property type="match status" value="1"/>
</dbReference>
<evidence type="ECO:0000256" key="4">
    <source>
        <dbReference type="PROSITE-ProRule" id="PRU00134"/>
    </source>
</evidence>
<reference evidence="7" key="2">
    <citation type="submission" date="2018-03" db="EMBL/GenBank/DDBJ databases">
        <title>The Triticum urartu genome reveals the dynamic nature of wheat genome evolution.</title>
        <authorList>
            <person name="Ling H."/>
            <person name="Ma B."/>
            <person name="Shi X."/>
            <person name="Liu H."/>
            <person name="Dong L."/>
            <person name="Sun H."/>
            <person name="Cao Y."/>
            <person name="Gao Q."/>
            <person name="Zheng S."/>
            <person name="Li Y."/>
            <person name="Yu Y."/>
            <person name="Du H."/>
            <person name="Qi M."/>
            <person name="Li Y."/>
            <person name="Yu H."/>
            <person name="Cui Y."/>
            <person name="Wang N."/>
            <person name="Chen C."/>
            <person name="Wu H."/>
            <person name="Zhao Y."/>
            <person name="Zhang J."/>
            <person name="Li Y."/>
            <person name="Zhou W."/>
            <person name="Zhang B."/>
            <person name="Hu W."/>
            <person name="Eijk M."/>
            <person name="Tang J."/>
            <person name="Witsenboer H."/>
            <person name="Zhao S."/>
            <person name="Li Z."/>
            <person name="Zhang A."/>
            <person name="Wang D."/>
            <person name="Liang C."/>
        </authorList>
    </citation>
    <scope>NUCLEOTIDE SEQUENCE [LARGE SCALE GENOMIC DNA]</scope>
    <source>
        <strain evidence="7">cv. G1812</strain>
    </source>
</reference>
<dbReference type="GO" id="GO:0008270">
    <property type="term" value="F:zinc ion binding"/>
    <property type="evidence" value="ECO:0007669"/>
    <property type="project" value="UniProtKB-KW"/>
</dbReference>
<dbReference type="SUPFAM" id="SSF81383">
    <property type="entry name" value="F-box domain"/>
    <property type="match status" value="1"/>
</dbReference>
<accession>A0A8R7PYG1</accession>
<dbReference type="PROSITE" id="PS50865">
    <property type="entry name" value="ZF_MYND_2"/>
    <property type="match status" value="1"/>
</dbReference>
<dbReference type="OrthoDB" id="265717at2759"/>
<dbReference type="SUPFAM" id="SSF144232">
    <property type="entry name" value="HIT/MYND zinc finger-like"/>
    <property type="match status" value="1"/>
</dbReference>
<feature type="region of interest" description="Disordered" evidence="5">
    <location>
        <begin position="1"/>
        <end position="48"/>
    </location>
</feature>
<reference evidence="7" key="3">
    <citation type="submission" date="2022-06" db="UniProtKB">
        <authorList>
            <consortium name="EnsemblPlants"/>
        </authorList>
    </citation>
    <scope>IDENTIFICATION</scope>
</reference>
<name>A0A8R7PYG1_TRIUA</name>
<keyword evidence="1" id="KW-0479">Metal-binding</keyword>
<keyword evidence="2 4" id="KW-0863">Zinc-finger</keyword>
<keyword evidence="8" id="KW-1185">Reference proteome</keyword>